<evidence type="ECO:0000313" key="5">
    <source>
        <dbReference type="EMBL" id="KKN15256.1"/>
    </source>
</evidence>
<dbReference type="InterPro" id="IPR058240">
    <property type="entry name" value="rSAM_sf"/>
</dbReference>
<dbReference type="EMBL" id="LAZR01003729">
    <property type="protein sequence ID" value="KKN15256.1"/>
    <property type="molecule type" value="Genomic_DNA"/>
</dbReference>
<dbReference type="InterPro" id="IPR040086">
    <property type="entry name" value="MJ0683-like"/>
</dbReference>
<dbReference type="GO" id="GO:0051536">
    <property type="term" value="F:iron-sulfur cluster binding"/>
    <property type="evidence" value="ECO:0007669"/>
    <property type="project" value="UniProtKB-KW"/>
</dbReference>
<protein>
    <recommendedName>
        <fullName evidence="4">Radical SAM core domain-containing protein</fullName>
    </recommendedName>
</protein>
<keyword evidence="2" id="KW-0408">Iron</keyword>
<accession>A0A0F9QQ15</accession>
<dbReference type="GO" id="GO:0003824">
    <property type="term" value="F:catalytic activity"/>
    <property type="evidence" value="ECO:0007669"/>
    <property type="project" value="InterPro"/>
</dbReference>
<dbReference type="InterPro" id="IPR007197">
    <property type="entry name" value="rSAM"/>
</dbReference>
<keyword evidence="1" id="KW-0479">Metal-binding</keyword>
<evidence type="ECO:0000259" key="4">
    <source>
        <dbReference type="Pfam" id="PF04055"/>
    </source>
</evidence>
<dbReference type="Pfam" id="PF04055">
    <property type="entry name" value="Radical_SAM"/>
    <property type="match status" value="1"/>
</dbReference>
<feature type="domain" description="Radical SAM core" evidence="4">
    <location>
        <begin position="15"/>
        <end position="164"/>
    </location>
</feature>
<dbReference type="PANTHER" id="PTHR43432">
    <property type="entry name" value="SLR0285 PROTEIN"/>
    <property type="match status" value="1"/>
</dbReference>
<evidence type="ECO:0000256" key="3">
    <source>
        <dbReference type="ARBA" id="ARBA00023014"/>
    </source>
</evidence>
<reference evidence="5" key="1">
    <citation type="journal article" date="2015" name="Nature">
        <title>Complex archaea that bridge the gap between prokaryotes and eukaryotes.</title>
        <authorList>
            <person name="Spang A."/>
            <person name="Saw J.H."/>
            <person name="Jorgensen S.L."/>
            <person name="Zaremba-Niedzwiedzka K."/>
            <person name="Martijn J."/>
            <person name="Lind A.E."/>
            <person name="van Eijk R."/>
            <person name="Schleper C."/>
            <person name="Guy L."/>
            <person name="Ettema T.J."/>
        </authorList>
    </citation>
    <scope>NUCLEOTIDE SEQUENCE</scope>
</reference>
<gene>
    <name evidence="5" type="ORF">LCGC14_0987750</name>
</gene>
<dbReference type="SUPFAM" id="SSF102114">
    <property type="entry name" value="Radical SAM enzymes"/>
    <property type="match status" value="1"/>
</dbReference>
<dbReference type="SFLD" id="SFLDS00029">
    <property type="entry name" value="Radical_SAM"/>
    <property type="match status" value="1"/>
</dbReference>
<evidence type="ECO:0000256" key="2">
    <source>
        <dbReference type="ARBA" id="ARBA00023004"/>
    </source>
</evidence>
<comment type="caution">
    <text evidence="5">The sequence shown here is derived from an EMBL/GenBank/DDBJ whole genome shotgun (WGS) entry which is preliminary data.</text>
</comment>
<name>A0A0F9QQ15_9ZZZZ</name>
<proteinExistence type="predicted"/>
<dbReference type="PANTHER" id="PTHR43432:SF3">
    <property type="entry name" value="SLR0285 PROTEIN"/>
    <property type="match status" value="1"/>
</dbReference>
<dbReference type="AlphaFoldDB" id="A0A0F9QQ15"/>
<keyword evidence="3" id="KW-0411">Iron-sulfur</keyword>
<organism evidence="5">
    <name type="scientific">marine sediment metagenome</name>
    <dbReference type="NCBI Taxonomy" id="412755"/>
    <lineage>
        <taxon>unclassified sequences</taxon>
        <taxon>metagenomes</taxon>
        <taxon>ecological metagenomes</taxon>
    </lineage>
</organism>
<dbReference type="GO" id="GO:0046872">
    <property type="term" value="F:metal ion binding"/>
    <property type="evidence" value="ECO:0007669"/>
    <property type="project" value="UniProtKB-KW"/>
</dbReference>
<dbReference type="CDD" id="cd01335">
    <property type="entry name" value="Radical_SAM"/>
    <property type="match status" value="1"/>
</dbReference>
<evidence type="ECO:0000256" key="1">
    <source>
        <dbReference type="ARBA" id="ARBA00022723"/>
    </source>
</evidence>
<sequence length="240" mass="28194">MGTKGTKEWSDWNLNIFKGCSNNCRYCYAKFMAKRFGRIKELNEWRNPVLNKKIFHQSFKKRKGCGMFPTAHDITPYTYAYYITVLQRLLQAGNEVLITTKPNFPLIRMLCKAIKPYKKQVQFRFTITSIDDKKLKYWEEGAPDYKSRKDSLIYAFGEGFKTSVSIEPYLDSDPIPLIKQLAPYCTESIWIGIMNPKYFKYEIHTYEQVESVVLDIAMLPNNIFQIIRLKDSIRNMGILL</sequence>